<dbReference type="InterPro" id="IPR037175">
    <property type="entry name" value="KFase_sf"/>
</dbReference>
<accession>A0ABQ3P138</accession>
<protein>
    <submittedName>
        <fullName evidence="1">Cyclase</fullName>
    </submittedName>
</protein>
<dbReference type="InterPro" id="IPR007325">
    <property type="entry name" value="KFase/CYL"/>
</dbReference>
<dbReference type="EMBL" id="BNDW01000004">
    <property type="protein sequence ID" value="GHI18736.1"/>
    <property type="molecule type" value="Genomic_DNA"/>
</dbReference>
<dbReference type="Gene3D" id="3.50.30.50">
    <property type="entry name" value="Putative cyclase"/>
    <property type="match status" value="1"/>
</dbReference>
<dbReference type="PANTHER" id="PTHR34861">
    <property type="match status" value="1"/>
</dbReference>
<sequence length="322" mass="34732">MGRQIPENKTPEAPMSLPAAFHEIAKRVNNWGRWGQDDEIGTLNLISGEVVREAAATVRTGRRVPLAVDLRQDGVQTGMIPGRVNPLHVMVQVNQELFGPGTVATSDDAVTLGLQAGTHWDALTHASHSGRIYNGRPADTITPHGRAAFSGIHTARHVVSRGVLLDVAAAKGVDRLPGDHAVTPEDLDEAAEFGRVTVRAGDVVLVRTGQIQLYLAGDRHGYAFPSPGLSIRTPEWFHARDVAAVANDTLTFEIFPPEIEDLWLGVHALDLVEMGMLQGQNWNLEELSTACAQEERYAFLLSAMPEPFVGGTGTPVAPVAIF</sequence>
<comment type="caution">
    <text evidence="1">The sequence shown here is derived from an EMBL/GenBank/DDBJ whole genome shotgun (WGS) entry which is preliminary data.</text>
</comment>
<proteinExistence type="predicted"/>
<dbReference type="PANTHER" id="PTHR34861:SF10">
    <property type="entry name" value="CYCLASE"/>
    <property type="match status" value="1"/>
</dbReference>
<reference evidence="1" key="1">
    <citation type="submission" date="2024-05" db="EMBL/GenBank/DDBJ databases">
        <title>Whole genome shotgun sequence of Streptomyces hydrogenans NBRC 13475.</title>
        <authorList>
            <person name="Komaki H."/>
            <person name="Tamura T."/>
        </authorList>
    </citation>
    <scope>NUCLEOTIDE SEQUENCE</scope>
    <source>
        <strain evidence="1">NBRC 13475</strain>
    </source>
</reference>
<dbReference type="Proteomes" id="UP001052739">
    <property type="component" value="Unassembled WGS sequence"/>
</dbReference>
<evidence type="ECO:0000313" key="1">
    <source>
        <dbReference type="EMBL" id="GHI18736.1"/>
    </source>
</evidence>
<organism evidence="1 2">
    <name type="scientific">Streptomyces hydrogenans</name>
    <dbReference type="NCBI Taxonomy" id="1873719"/>
    <lineage>
        <taxon>Bacteria</taxon>
        <taxon>Bacillati</taxon>
        <taxon>Actinomycetota</taxon>
        <taxon>Actinomycetes</taxon>
        <taxon>Kitasatosporales</taxon>
        <taxon>Streptomycetaceae</taxon>
        <taxon>Streptomyces</taxon>
    </lineage>
</organism>
<name>A0ABQ3P138_9ACTN</name>
<gene>
    <name evidence="1" type="ORF">Shyd_01070</name>
</gene>
<dbReference type="SUPFAM" id="SSF102198">
    <property type="entry name" value="Putative cyclase"/>
    <property type="match status" value="1"/>
</dbReference>
<evidence type="ECO:0000313" key="2">
    <source>
        <dbReference type="Proteomes" id="UP001052739"/>
    </source>
</evidence>
<dbReference type="Pfam" id="PF04199">
    <property type="entry name" value="Cyclase"/>
    <property type="match status" value="1"/>
</dbReference>
<keyword evidence="2" id="KW-1185">Reference proteome</keyword>